<dbReference type="InParanoid" id="A0A0V1AZU2"/>
<proteinExistence type="predicted"/>
<evidence type="ECO:0000313" key="1">
    <source>
        <dbReference type="EMBL" id="KRY30311.1"/>
    </source>
</evidence>
<dbReference type="Proteomes" id="UP000054776">
    <property type="component" value="Unassembled WGS sequence"/>
</dbReference>
<evidence type="ECO:0000313" key="2">
    <source>
        <dbReference type="Proteomes" id="UP000054776"/>
    </source>
</evidence>
<sequence length="98" mass="11613">MEKKRRKTETVYIVGKFWGENCQLTGELTVVGFHVEKFHGNVPCSHALRRFAKEVVSRNIFFVNDRLPFQSVEIATNWKHFYENGRNYRTNRTSEIFA</sequence>
<keyword evidence="2" id="KW-1185">Reference proteome</keyword>
<reference evidence="1 2" key="1">
    <citation type="submission" date="2015-01" db="EMBL/GenBank/DDBJ databases">
        <title>Evolution of Trichinella species and genotypes.</title>
        <authorList>
            <person name="Korhonen P.K."/>
            <person name="Edoardo P."/>
            <person name="Giuseppe L.R."/>
            <person name="Gasser R.B."/>
        </authorList>
    </citation>
    <scope>NUCLEOTIDE SEQUENCE [LARGE SCALE GENOMIC DNA]</scope>
    <source>
        <strain evidence="1">ISS3</strain>
    </source>
</reference>
<dbReference type="EMBL" id="JYDH01000145">
    <property type="protein sequence ID" value="KRY30311.1"/>
    <property type="molecule type" value="Genomic_DNA"/>
</dbReference>
<name>A0A0V1AZU2_TRISP</name>
<accession>A0A0V1AZU2</accession>
<comment type="caution">
    <text evidence="1">The sequence shown here is derived from an EMBL/GenBank/DDBJ whole genome shotgun (WGS) entry which is preliminary data.</text>
</comment>
<gene>
    <name evidence="1" type="ORF">T01_625</name>
</gene>
<protein>
    <submittedName>
        <fullName evidence="1">Uncharacterized protein</fullName>
    </submittedName>
</protein>
<organism evidence="1 2">
    <name type="scientific">Trichinella spiralis</name>
    <name type="common">Trichina worm</name>
    <dbReference type="NCBI Taxonomy" id="6334"/>
    <lineage>
        <taxon>Eukaryota</taxon>
        <taxon>Metazoa</taxon>
        <taxon>Ecdysozoa</taxon>
        <taxon>Nematoda</taxon>
        <taxon>Enoplea</taxon>
        <taxon>Dorylaimia</taxon>
        <taxon>Trichinellida</taxon>
        <taxon>Trichinellidae</taxon>
        <taxon>Trichinella</taxon>
    </lineage>
</organism>
<dbReference type="OrthoDB" id="10481235at2759"/>
<dbReference type="AlphaFoldDB" id="A0A0V1AZU2"/>